<evidence type="ECO:0000259" key="9">
    <source>
        <dbReference type="PROSITE" id="PS50928"/>
    </source>
</evidence>
<feature type="transmembrane region" description="Helical" evidence="8">
    <location>
        <begin position="214"/>
        <end position="235"/>
    </location>
</feature>
<evidence type="ECO:0000256" key="5">
    <source>
        <dbReference type="ARBA" id="ARBA00022692"/>
    </source>
</evidence>
<evidence type="ECO:0000256" key="8">
    <source>
        <dbReference type="SAM" id="Phobius"/>
    </source>
</evidence>
<keyword evidence="6 8" id="KW-1133">Transmembrane helix</keyword>
<evidence type="ECO:0000256" key="4">
    <source>
        <dbReference type="ARBA" id="ARBA00022519"/>
    </source>
</evidence>
<dbReference type="Pfam" id="PF00528">
    <property type="entry name" value="BPD_transp_1"/>
    <property type="match status" value="1"/>
</dbReference>
<feature type="transmembrane region" description="Helical" evidence="8">
    <location>
        <begin position="111"/>
        <end position="133"/>
    </location>
</feature>
<feature type="transmembrane region" description="Helical" evidence="8">
    <location>
        <begin position="20"/>
        <end position="41"/>
    </location>
</feature>
<keyword evidence="2" id="KW-0813">Transport</keyword>
<dbReference type="AlphaFoldDB" id="A0A3B0SBK5"/>
<keyword evidence="3" id="KW-1003">Cell membrane</keyword>
<sequence>MTTEPEKRTGLVPRWARWTAVTSIVVFVVVPISTLVVWSFAFRWNFPNILPTEWGLRAWSYTASDSSRVLEGLWNSTKLALLVTGMAIVVGLPASRALGQHEFRGKSTVEWLLMMPIIVPALVATMGIHQIFIRLRLTETLFGVALVHLIPAIPYFVLVMASVFANYGTALEETARTLGANRYRVFRYVTLPAISSGLLVASMFTFLISWGQYVTTLLIGGGTFVTLPLVLFPFLSGGNNSTAAAISLVFVAPAIVVLVLTSRQLSRDSALMGGFGKL</sequence>
<dbReference type="InterPro" id="IPR035906">
    <property type="entry name" value="MetI-like_sf"/>
</dbReference>
<keyword evidence="4" id="KW-0997">Cell inner membrane</keyword>
<evidence type="ECO:0000256" key="7">
    <source>
        <dbReference type="ARBA" id="ARBA00023136"/>
    </source>
</evidence>
<evidence type="ECO:0000256" key="1">
    <source>
        <dbReference type="ARBA" id="ARBA00004429"/>
    </source>
</evidence>
<gene>
    <name evidence="10" type="ORF">MNBD_ACTINO02-2218</name>
</gene>
<dbReference type="InterPro" id="IPR000515">
    <property type="entry name" value="MetI-like"/>
</dbReference>
<evidence type="ECO:0000256" key="3">
    <source>
        <dbReference type="ARBA" id="ARBA00022475"/>
    </source>
</evidence>
<dbReference type="GO" id="GO:0055085">
    <property type="term" value="P:transmembrane transport"/>
    <property type="evidence" value="ECO:0007669"/>
    <property type="project" value="InterPro"/>
</dbReference>
<feature type="transmembrane region" description="Helical" evidence="8">
    <location>
        <begin position="79"/>
        <end position="99"/>
    </location>
</feature>
<feature type="transmembrane region" description="Helical" evidence="8">
    <location>
        <begin position="242"/>
        <end position="262"/>
    </location>
</feature>
<proteinExistence type="predicted"/>
<feature type="domain" description="ABC transmembrane type-1" evidence="9">
    <location>
        <begin position="73"/>
        <end position="261"/>
    </location>
</feature>
<dbReference type="PANTHER" id="PTHR43357:SF4">
    <property type="entry name" value="INNER MEMBRANE ABC TRANSPORTER PERMEASE PROTEIN YDCV"/>
    <property type="match status" value="1"/>
</dbReference>
<protein>
    <recommendedName>
        <fullName evidence="9">ABC transmembrane type-1 domain-containing protein</fullName>
    </recommendedName>
</protein>
<reference evidence="10" key="1">
    <citation type="submission" date="2018-06" db="EMBL/GenBank/DDBJ databases">
        <authorList>
            <person name="Zhirakovskaya E."/>
        </authorList>
    </citation>
    <scope>NUCLEOTIDE SEQUENCE</scope>
</reference>
<dbReference type="Gene3D" id="1.10.3720.10">
    <property type="entry name" value="MetI-like"/>
    <property type="match status" value="1"/>
</dbReference>
<name>A0A3B0SBK5_9ZZZZ</name>
<evidence type="ECO:0000313" key="10">
    <source>
        <dbReference type="EMBL" id="VAV98326.1"/>
    </source>
</evidence>
<evidence type="ECO:0000256" key="6">
    <source>
        <dbReference type="ARBA" id="ARBA00022989"/>
    </source>
</evidence>
<dbReference type="PROSITE" id="PS50928">
    <property type="entry name" value="ABC_TM1"/>
    <property type="match status" value="1"/>
</dbReference>
<dbReference type="SUPFAM" id="SSF161098">
    <property type="entry name" value="MetI-like"/>
    <property type="match status" value="1"/>
</dbReference>
<dbReference type="PANTHER" id="PTHR43357">
    <property type="entry name" value="INNER MEMBRANE ABC TRANSPORTER PERMEASE PROTEIN YDCV"/>
    <property type="match status" value="1"/>
</dbReference>
<feature type="transmembrane region" description="Helical" evidence="8">
    <location>
        <begin position="188"/>
        <end position="208"/>
    </location>
</feature>
<dbReference type="GO" id="GO:0005886">
    <property type="term" value="C:plasma membrane"/>
    <property type="evidence" value="ECO:0007669"/>
    <property type="project" value="UniProtKB-SubCell"/>
</dbReference>
<feature type="transmembrane region" description="Helical" evidence="8">
    <location>
        <begin position="145"/>
        <end position="167"/>
    </location>
</feature>
<dbReference type="EMBL" id="UOEK01000138">
    <property type="protein sequence ID" value="VAV98326.1"/>
    <property type="molecule type" value="Genomic_DNA"/>
</dbReference>
<organism evidence="10">
    <name type="scientific">hydrothermal vent metagenome</name>
    <dbReference type="NCBI Taxonomy" id="652676"/>
    <lineage>
        <taxon>unclassified sequences</taxon>
        <taxon>metagenomes</taxon>
        <taxon>ecological metagenomes</taxon>
    </lineage>
</organism>
<evidence type="ECO:0000256" key="2">
    <source>
        <dbReference type="ARBA" id="ARBA00022448"/>
    </source>
</evidence>
<dbReference type="CDD" id="cd06261">
    <property type="entry name" value="TM_PBP2"/>
    <property type="match status" value="1"/>
</dbReference>
<keyword evidence="7 8" id="KW-0472">Membrane</keyword>
<comment type="subcellular location">
    <subcellularLocation>
        <location evidence="1">Cell inner membrane</location>
        <topology evidence="1">Multi-pass membrane protein</topology>
    </subcellularLocation>
</comment>
<accession>A0A3B0SBK5</accession>
<keyword evidence="5 8" id="KW-0812">Transmembrane</keyword>